<protein>
    <submittedName>
        <fullName evidence="1">Uncharacterized protein</fullName>
    </submittedName>
</protein>
<dbReference type="EMBL" id="OZ035832">
    <property type="protein sequence ID" value="CAL1570704.1"/>
    <property type="molecule type" value="Genomic_DNA"/>
</dbReference>
<gene>
    <name evidence="1" type="ORF">KC01_LOCUS2946</name>
</gene>
<sequence length="208" mass="21818">MGVGWGRGVLIELWIRRRGGVVGFVVNGGMDGGGVGWVKRFGGWCGGGRVSWVGGVLYGWRGMGVWRGVGWGEGKGYGLGGGGYMFWVLSRVYYWGVRVWVFGEGEWLEILLGFDLVRFVVGGVVEFGGVGGLVGGDGGDEFWGVVGKRMGGMGGVGVGLFVWGGWGVGGGSGGGWGWGGVEGWGGVVGVDGWGVWWLCWFCGGWVFV</sequence>
<accession>A0AAV2IZJ9</accession>
<evidence type="ECO:0000313" key="1">
    <source>
        <dbReference type="EMBL" id="CAL1570704.1"/>
    </source>
</evidence>
<name>A0AAV2IZJ9_KNICA</name>
<evidence type="ECO:0000313" key="2">
    <source>
        <dbReference type="Proteomes" id="UP001497482"/>
    </source>
</evidence>
<dbReference type="AlphaFoldDB" id="A0AAV2IZJ9"/>
<keyword evidence="2" id="KW-1185">Reference proteome</keyword>
<dbReference type="Proteomes" id="UP001497482">
    <property type="component" value="Chromosome 10"/>
</dbReference>
<organism evidence="1 2">
    <name type="scientific">Knipowitschia caucasica</name>
    <name type="common">Caucasian dwarf goby</name>
    <name type="synonym">Pomatoschistus caucasicus</name>
    <dbReference type="NCBI Taxonomy" id="637954"/>
    <lineage>
        <taxon>Eukaryota</taxon>
        <taxon>Metazoa</taxon>
        <taxon>Chordata</taxon>
        <taxon>Craniata</taxon>
        <taxon>Vertebrata</taxon>
        <taxon>Euteleostomi</taxon>
        <taxon>Actinopterygii</taxon>
        <taxon>Neopterygii</taxon>
        <taxon>Teleostei</taxon>
        <taxon>Neoteleostei</taxon>
        <taxon>Acanthomorphata</taxon>
        <taxon>Gobiaria</taxon>
        <taxon>Gobiiformes</taxon>
        <taxon>Gobioidei</taxon>
        <taxon>Gobiidae</taxon>
        <taxon>Gobiinae</taxon>
        <taxon>Knipowitschia</taxon>
    </lineage>
</organism>
<reference evidence="1 2" key="1">
    <citation type="submission" date="2024-04" db="EMBL/GenBank/DDBJ databases">
        <authorList>
            <person name="Waldvogel A.-M."/>
            <person name="Schoenle A."/>
        </authorList>
    </citation>
    <scope>NUCLEOTIDE SEQUENCE [LARGE SCALE GENOMIC DNA]</scope>
</reference>
<proteinExistence type="predicted"/>